<feature type="region of interest" description="Disordered" evidence="1">
    <location>
        <begin position="10"/>
        <end position="37"/>
    </location>
</feature>
<proteinExistence type="predicted"/>
<dbReference type="OrthoDB" id="544987at2759"/>
<dbReference type="EMBL" id="BRXU01000019">
    <property type="protein sequence ID" value="GLC57609.1"/>
    <property type="molecule type" value="Genomic_DNA"/>
</dbReference>
<sequence length="89" mass="9157">MGNCCGCCDGDEPKGGQGGSAPAASGGPRDTEKDREARALAAERAANRQKQFEQSAVGKAAYKSVQEVKESRKAGGGNTGQPTAADWRD</sequence>
<accession>A0A9W6BSV6</accession>
<keyword evidence="3" id="KW-1185">Reference proteome</keyword>
<protein>
    <recommendedName>
        <fullName evidence="4">Small VCP/p97-interacting protein</fullName>
    </recommendedName>
</protein>
<dbReference type="Proteomes" id="UP001165080">
    <property type="component" value="Unassembled WGS sequence"/>
</dbReference>
<name>A0A9W6BSV6_9CHLO</name>
<comment type="caution">
    <text evidence="2">The sequence shown here is derived from an EMBL/GenBank/DDBJ whole genome shotgun (WGS) entry which is preliminary data.</text>
</comment>
<gene>
    <name evidence="2" type="primary">PLESTMB000141</name>
    <name evidence="2" type="ORF">PLESTB_001245700</name>
</gene>
<feature type="region of interest" description="Disordered" evidence="1">
    <location>
        <begin position="66"/>
        <end position="89"/>
    </location>
</feature>
<evidence type="ECO:0000256" key="1">
    <source>
        <dbReference type="SAM" id="MobiDB-lite"/>
    </source>
</evidence>
<evidence type="ECO:0000313" key="3">
    <source>
        <dbReference type="Proteomes" id="UP001165080"/>
    </source>
</evidence>
<evidence type="ECO:0008006" key="4">
    <source>
        <dbReference type="Google" id="ProtNLM"/>
    </source>
</evidence>
<reference evidence="2 3" key="1">
    <citation type="journal article" date="2023" name="Commun. Biol.">
        <title>Reorganization of the ancestral sex-determining regions during the evolution of trioecy in Pleodorina starrii.</title>
        <authorList>
            <person name="Takahashi K."/>
            <person name="Suzuki S."/>
            <person name="Kawai-Toyooka H."/>
            <person name="Yamamoto K."/>
            <person name="Hamaji T."/>
            <person name="Ootsuki R."/>
            <person name="Yamaguchi H."/>
            <person name="Kawachi M."/>
            <person name="Higashiyama T."/>
            <person name="Nozaki H."/>
        </authorList>
    </citation>
    <scope>NUCLEOTIDE SEQUENCE [LARGE SCALE GENOMIC DNA]</scope>
    <source>
        <strain evidence="2 3">NIES-4479</strain>
    </source>
</reference>
<organism evidence="2 3">
    <name type="scientific">Pleodorina starrii</name>
    <dbReference type="NCBI Taxonomy" id="330485"/>
    <lineage>
        <taxon>Eukaryota</taxon>
        <taxon>Viridiplantae</taxon>
        <taxon>Chlorophyta</taxon>
        <taxon>core chlorophytes</taxon>
        <taxon>Chlorophyceae</taxon>
        <taxon>CS clade</taxon>
        <taxon>Chlamydomonadales</taxon>
        <taxon>Volvocaceae</taxon>
        <taxon>Pleodorina</taxon>
    </lineage>
</organism>
<evidence type="ECO:0000313" key="2">
    <source>
        <dbReference type="EMBL" id="GLC57609.1"/>
    </source>
</evidence>
<dbReference type="AlphaFoldDB" id="A0A9W6BSV6"/>